<evidence type="ECO:0000313" key="1">
    <source>
        <dbReference type="EMBL" id="GGE42118.1"/>
    </source>
</evidence>
<organism evidence="1 2">
    <name type="scientific">Psychroflexus planctonicus</name>
    <dbReference type="NCBI Taxonomy" id="1526575"/>
    <lineage>
        <taxon>Bacteria</taxon>
        <taxon>Pseudomonadati</taxon>
        <taxon>Bacteroidota</taxon>
        <taxon>Flavobacteriia</taxon>
        <taxon>Flavobacteriales</taxon>
        <taxon>Flavobacteriaceae</taxon>
        <taxon>Psychroflexus</taxon>
    </lineage>
</organism>
<accession>A0ABQ1SKZ9</accession>
<keyword evidence="2" id="KW-1185">Reference proteome</keyword>
<dbReference type="Proteomes" id="UP000599179">
    <property type="component" value="Unassembled WGS sequence"/>
</dbReference>
<name>A0ABQ1SKZ9_9FLAO</name>
<evidence type="ECO:0000313" key="2">
    <source>
        <dbReference type="Proteomes" id="UP000599179"/>
    </source>
</evidence>
<comment type="caution">
    <text evidence="1">The sequence shown here is derived from an EMBL/GenBank/DDBJ whole genome shotgun (WGS) entry which is preliminary data.</text>
</comment>
<dbReference type="EMBL" id="BMGM01000010">
    <property type="protein sequence ID" value="GGE42118.1"/>
    <property type="molecule type" value="Genomic_DNA"/>
</dbReference>
<protein>
    <submittedName>
        <fullName evidence="1">Uncharacterized protein</fullName>
    </submittedName>
</protein>
<proteinExistence type="predicted"/>
<dbReference type="RefSeq" id="WP_188459249.1">
    <property type="nucleotide sequence ID" value="NZ_BMGM01000010.1"/>
</dbReference>
<reference evidence="2" key="1">
    <citation type="journal article" date="2019" name="Int. J. Syst. Evol. Microbiol.">
        <title>The Global Catalogue of Microorganisms (GCM) 10K type strain sequencing project: providing services to taxonomists for standard genome sequencing and annotation.</title>
        <authorList>
            <consortium name="The Broad Institute Genomics Platform"/>
            <consortium name="The Broad Institute Genome Sequencing Center for Infectious Disease"/>
            <person name="Wu L."/>
            <person name="Ma J."/>
        </authorList>
    </citation>
    <scope>NUCLEOTIDE SEQUENCE [LARGE SCALE GENOMIC DNA]</scope>
    <source>
        <strain evidence="2">CGMCC 1.12931</strain>
    </source>
</reference>
<gene>
    <name evidence="1" type="ORF">GCM10010832_22630</name>
</gene>
<sequence>MNLSIFKTKKELQIQSDQQGHDVLAKSVNAPIECIKDARDEFKRNKIEIKTLEELSKGNFIEILNQYVDAEYKKSTTVKDLKLSPEDFKERRKIETSNIESLQSSYNNLINRNEQLYDFNDGFFKHCENAYHSKDPYKQKIFKKAPKKRDYRIGDMFTITGNKVKLDIPKKPFEMYLLNNEQKELIVSINKFIEASRELEFEPKFIYDAVKKYLASDSDYQLNNVVFNYNEILTYKL</sequence>